<evidence type="ECO:0000313" key="4">
    <source>
        <dbReference type="EMBL" id="MBO1321240.1"/>
    </source>
</evidence>
<dbReference type="PANTHER" id="PTHR42795">
    <property type="entry name" value="ALANINE DEHYDROGENASE"/>
    <property type="match status" value="1"/>
</dbReference>
<name>A0A8J7QD56_9BACT</name>
<dbReference type="SUPFAM" id="SSF51735">
    <property type="entry name" value="NAD(P)-binding Rossmann-fold domains"/>
    <property type="match status" value="1"/>
</dbReference>
<dbReference type="GO" id="GO:0006524">
    <property type="term" value="P:alanine catabolic process"/>
    <property type="evidence" value="ECO:0007669"/>
    <property type="project" value="TreeGrafter"/>
</dbReference>
<evidence type="ECO:0000313" key="5">
    <source>
        <dbReference type="Proteomes" id="UP000664417"/>
    </source>
</evidence>
<feature type="domain" description="Alanine dehydrogenase/pyridine nucleotide transhydrogenase NAD(H)-binding" evidence="2">
    <location>
        <begin position="207"/>
        <end position="320"/>
    </location>
</feature>
<keyword evidence="5" id="KW-1185">Reference proteome</keyword>
<dbReference type="EMBL" id="JAFREP010000022">
    <property type="protein sequence ID" value="MBO1321240.1"/>
    <property type="molecule type" value="Genomic_DNA"/>
</dbReference>
<accession>A0A8J7QD56</accession>
<proteinExistence type="predicted"/>
<dbReference type="InterPro" id="IPR007886">
    <property type="entry name" value="AlaDH/PNT_N"/>
</dbReference>
<evidence type="ECO:0000256" key="1">
    <source>
        <dbReference type="ARBA" id="ARBA00023002"/>
    </source>
</evidence>
<dbReference type="GO" id="GO:0000286">
    <property type="term" value="F:alanine dehydrogenase activity"/>
    <property type="evidence" value="ECO:0007669"/>
    <property type="project" value="TreeGrafter"/>
</dbReference>
<dbReference type="Pfam" id="PF05222">
    <property type="entry name" value="AlaDh_PNT_N"/>
    <property type="match status" value="1"/>
</dbReference>
<dbReference type="InterPro" id="IPR007698">
    <property type="entry name" value="AlaDH/PNT_NAD(H)-bd"/>
</dbReference>
<gene>
    <name evidence="4" type="ORF">J3U88_22360</name>
</gene>
<comment type="caution">
    <text evidence="4">The sequence shown here is derived from an EMBL/GenBank/DDBJ whole genome shotgun (WGS) entry which is preliminary data.</text>
</comment>
<dbReference type="SUPFAM" id="SSF52283">
    <property type="entry name" value="Formate/glycerate dehydrogenase catalytic domain-like"/>
    <property type="match status" value="1"/>
</dbReference>
<dbReference type="Proteomes" id="UP000664417">
    <property type="component" value="Unassembled WGS sequence"/>
</dbReference>
<dbReference type="AlphaFoldDB" id="A0A8J7QD56"/>
<organism evidence="4 5">
    <name type="scientific">Acanthopleuribacter pedis</name>
    <dbReference type="NCBI Taxonomy" id="442870"/>
    <lineage>
        <taxon>Bacteria</taxon>
        <taxon>Pseudomonadati</taxon>
        <taxon>Acidobacteriota</taxon>
        <taxon>Holophagae</taxon>
        <taxon>Acanthopleuribacterales</taxon>
        <taxon>Acanthopleuribacteraceae</taxon>
        <taxon>Acanthopleuribacter</taxon>
    </lineage>
</organism>
<feature type="domain" description="Alanine dehydrogenase/pyridine nucleotide transhydrogenase N-terminal" evidence="3">
    <location>
        <begin position="43"/>
        <end position="135"/>
    </location>
</feature>
<dbReference type="PANTHER" id="PTHR42795:SF1">
    <property type="entry name" value="ALANINE DEHYDROGENASE"/>
    <property type="match status" value="1"/>
</dbReference>
<sequence>MDQDKTYSGILPLPTVENGFSEVTGREVTFLLGTDVHIGEPGSYEQRVAITPDQMAMLKNWLKELGVNSHFYVVAGAGNGAGFSDAQYGEAGGSIIEENQIPNMAHQPDLVHALKESTAYEATIPGSFIRIGALHSGDFRPNTGLAEFVARGSFSGIFDGSAVGGFAYKMDTKIRPKYPVPLRSSMSVYAGKLAGLDVSEHLDVDEKVVVSGGGIAGTSAVSVLLEEKNLSRIREILILEKFPRRCEALREEYAAYPKVRIKQAGLVEDEDLEGAKGFILTIFLQGSGDTPKVADVSQLRLMRENSAIVDVAIDEGGGISIPKEEIVDPETGRRPLITADDVREAISKLGKNLAYTADNHMPRRQPKLASVEHGETALMYLATLLYLAAREGGAEAAMKHIMDQDYIENPKDILHALVLDLKHGLAFSRQEDVMVLYRHVLKKSDNIAGFLREQGVTPVFS</sequence>
<keyword evidence="1" id="KW-0560">Oxidoreductase</keyword>
<protein>
    <submittedName>
        <fullName evidence="4">Uncharacterized protein</fullName>
    </submittedName>
</protein>
<reference evidence="4" key="1">
    <citation type="submission" date="2021-03" db="EMBL/GenBank/DDBJ databases">
        <authorList>
            <person name="Wang G."/>
        </authorList>
    </citation>
    <scope>NUCLEOTIDE SEQUENCE</scope>
    <source>
        <strain evidence="4">KCTC 12899</strain>
    </source>
</reference>
<evidence type="ECO:0000259" key="2">
    <source>
        <dbReference type="Pfam" id="PF01262"/>
    </source>
</evidence>
<dbReference type="Gene3D" id="3.40.50.720">
    <property type="entry name" value="NAD(P)-binding Rossmann-like Domain"/>
    <property type="match status" value="2"/>
</dbReference>
<evidence type="ECO:0000259" key="3">
    <source>
        <dbReference type="Pfam" id="PF05222"/>
    </source>
</evidence>
<dbReference type="GO" id="GO:0005886">
    <property type="term" value="C:plasma membrane"/>
    <property type="evidence" value="ECO:0007669"/>
    <property type="project" value="TreeGrafter"/>
</dbReference>
<dbReference type="RefSeq" id="WP_207861214.1">
    <property type="nucleotide sequence ID" value="NZ_JAFREP010000022.1"/>
</dbReference>
<dbReference type="Pfam" id="PF01262">
    <property type="entry name" value="AlaDh_PNT_C"/>
    <property type="match status" value="1"/>
</dbReference>
<dbReference type="InterPro" id="IPR036291">
    <property type="entry name" value="NAD(P)-bd_dom_sf"/>
</dbReference>